<feature type="region of interest" description="Disordered" evidence="3">
    <location>
        <begin position="130"/>
        <end position="210"/>
    </location>
</feature>
<dbReference type="PANTHER" id="PTHR12406:SF45">
    <property type="entry name" value="PATATIN"/>
    <property type="match status" value="1"/>
</dbReference>
<dbReference type="InterPro" id="IPR033562">
    <property type="entry name" value="PLPL"/>
</dbReference>
<dbReference type="PROSITE" id="PS51635">
    <property type="entry name" value="PNPLA"/>
    <property type="match status" value="1"/>
</dbReference>
<feature type="short sequence motif" description="GXSXG" evidence="2">
    <location>
        <begin position="358"/>
        <end position="362"/>
    </location>
</feature>
<dbReference type="PANTHER" id="PTHR12406">
    <property type="entry name" value="CALCIUM-INDEPENDENT PHOSPHOLIPASE A2 IPLA2 -RELATED"/>
    <property type="match status" value="1"/>
</dbReference>
<dbReference type="GO" id="GO:0016020">
    <property type="term" value="C:membrane"/>
    <property type="evidence" value="ECO:0007669"/>
    <property type="project" value="TreeGrafter"/>
</dbReference>
<protein>
    <recommendedName>
        <fullName evidence="4">PNPLA domain-containing protein</fullName>
    </recommendedName>
</protein>
<keyword evidence="2" id="KW-0378">Hydrolase</keyword>
<gene>
    <name evidence="5" type="ORF">APAL1065_LOCUS11667</name>
</gene>
<feature type="active site" description="Nucleophile" evidence="2">
    <location>
        <position position="360"/>
    </location>
</feature>
<feature type="compositionally biased region" description="Polar residues" evidence="3">
    <location>
        <begin position="20"/>
        <end position="36"/>
    </location>
</feature>
<dbReference type="GO" id="GO:0019433">
    <property type="term" value="P:triglyceride catabolic process"/>
    <property type="evidence" value="ECO:0007669"/>
    <property type="project" value="TreeGrafter"/>
</dbReference>
<proteinExistence type="predicted"/>
<name>A0A7S3DPC0_9STRA</name>
<dbReference type="AlphaFoldDB" id="A0A7S3DPC0"/>
<evidence type="ECO:0000259" key="4">
    <source>
        <dbReference type="PROSITE" id="PS51635"/>
    </source>
</evidence>
<feature type="active site" description="Proton acceptor" evidence="2">
    <location>
        <position position="480"/>
    </location>
</feature>
<dbReference type="Gene3D" id="3.40.1090.10">
    <property type="entry name" value="Cytosolic phospholipase A2 catalytic domain"/>
    <property type="match status" value="1"/>
</dbReference>
<dbReference type="GO" id="GO:0005737">
    <property type="term" value="C:cytoplasm"/>
    <property type="evidence" value="ECO:0007669"/>
    <property type="project" value="TreeGrafter"/>
</dbReference>
<dbReference type="GO" id="GO:0005811">
    <property type="term" value="C:lipid droplet"/>
    <property type="evidence" value="ECO:0007669"/>
    <property type="project" value="TreeGrafter"/>
</dbReference>
<dbReference type="InterPro" id="IPR016035">
    <property type="entry name" value="Acyl_Trfase/lysoPLipase"/>
</dbReference>
<accession>A0A7S3DPC0</accession>
<evidence type="ECO:0000256" key="2">
    <source>
        <dbReference type="PROSITE-ProRule" id="PRU01161"/>
    </source>
</evidence>
<sequence>MNETCNETTMEVDTVAMAQTEPTTISPGDVPNNSTRMKIDSDNSIHRKRKALDEDEASSSLEGNTRTKRARVVSMNKIEALLPLDEAEQMSCFLEEKAAPGTLPPVDGNDYHVGSSPTSSVVDNVEVVPPTLSPPLVPMPTRALSSTRTTLQQQQQQRKQHRVSFLAEEVRSPSPVATSSDEEAPPTRRKTTTKVEAPTATPRTETTTSTPIKATTAVPTRSTENAWVTCSALMRVLYQALLQVVVIVNLIHMSQDATVDTWNLLVMGEWSSVAFQIQKLCHLEQLALFLLAYQLDVVWGIFLARHDATLAAANSLPTHQNRPHLIFPGGGIYFYWQAGVVTYLRESGYDLGQVTLAGASAGSLIATMTATGVDFNEATQYALDMVTTRGLWDRPGGLYGIWGPMVLEWLQALLPENAVELAHQHDLTLVLTDMPSFRKQRVESFTSRDDLIACNRASIHIPWFMDRNGTTEFRGQRCIDGYIPPLVGPLRSKEAAASNANSDTTTRKKAASQNTIVIDWAKDPAFRFATPLHTVFLLSPKGIWSLLEQGKCYAKSMEEQGIFDSIPKLKYGARSTSVRATATSKMASANSQEAPNTTIATCG</sequence>
<dbReference type="Pfam" id="PF01734">
    <property type="entry name" value="Patatin"/>
    <property type="match status" value="1"/>
</dbReference>
<dbReference type="SUPFAM" id="SSF52151">
    <property type="entry name" value="FabD/lysophospholipase-like"/>
    <property type="match status" value="1"/>
</dbReference>
<evidence type="ECO:0000313" key="5">
    <source>
        <dbReference type="EMBL" id="CAD9964918.1"/>
    </source>
</evidence>
<dbReference type="EMBL" id="HBHT01017487">
    <property type="protein sequence ID" value="CAD9964918.1"/>
    <property type="molecule type" value="Transcribed_RNA"/>
</dbReference>
<dbReference type="GO" id="GO:0004806">
    <property type="term" value="F:triacylglycerol lipase activity"/>
    <property type="evidence" value="ECO:0007669"/>
    <property type="project" value="TreeGrafter"/>
</dbReference>
<feature type="compositionally biased region" description="Low complexity" evidence="3">
    <location>
        <begin position="196"/>
        <end position="210"/>
    </location>
</feature>
<evidence type="ECO:0000256" key="3">
    <source>
        <dbReference type="SAM" id="MobiDB-lite"/>
    </source>
</evidence>
<keyword evidence="1 2" id="KW-0443">Lipid metabolism</keyword>
<feature type="domain" description="PNPLA" evidence="4">
    <location>
        <begin position="325"/>
        <end position="496"/>
    </location>
</feature>
<dbReference type="InterPro" id="IPR002641">
    <property type="entry name" value="PNPLA_dom"/>
</dbReference>
<evidence type="ECO:0000256" key="1">
    <source>
        <dbReference type="ARBA" id="ARBA00023098"/>
    </source>
</evidence>
<organism evidence="5">
    <name type="scientific">Entomoneis paludosa</name>
    <dbReference type="NCBI Taxonomy" id="265537"/>
    <lineage>
        <taxon>Eukaryota</taxon>
        <taxon>Sar</taxon>
        <taxon>Stramenopiles</taxon>
        <taxon>Ochrophyta</taxon>
        <taxon>Bacillariophyta</taxon>
        <taxon>Bacillariophyceae</taxon>
        <taxon>Bacillariophycidae</taxon>
        <taxon>Entomoneidaceae</taxon>
        <taxon>Entomoneis</taxon>
    </lineage>
</organism>
<dbReference type="GO" id="GO:0055088">
    <property type="term" value="P:lipid homeostasis"/>
    <property type="evidence" value="ECO:0007669"/>
    <property type="project" value="TreeGrafter"/>
</dbReference>
<feature type="region of interest" description="Disordered" evidence="3">
    <location>
        <begin position="19"/>
        <end position="65"/>
    </location>
</feature>
<reference evidence="5" key="1">
    <citation type="submission" date="2021-01" db="EMBL/GenBank/DDBJ databases">
        <authorList>
            <person name="Corre E."/>
            <person name="Pelletier E."/>
            <person name="Niang G."/>
            <person name="Scheremetjew M."/>
            <person name="Finn R."/>
            <person name="Kale V."/>
            <person name="Holt S."/>
            <person name="Cochrane G."/>
            <person name="Meng A."/>
            <person name="Brown T."/>
            <person name="Cohen L."/>
        </authorList>
    </citation>
    <scope>NUCLEOTIDE SEQUENCE</scope>
    <source>
        <strain evidence="5">CCMP125</strain>
    </source>
</reference>
<keyword evidence="2" id="KW-0442">Lipid degradation</keyword>
<comment type="caution">
    <text evidence="2">Lacks conserved residue(s) required for the propagation of feature annotation.</text>
</comment>